<proteinExistence type="predicted"/>
<protein>
    <recommendedName>
        <fullName evidence="3">Transposase</fullName>
    </recommendedName>
</protein>
<dbReference type="EMBL" id="FOTY01000031">
    <property type="protein sequence ID" value="SFM31136.1"/>
    <property type="molecule type" value="Genomic_DNA"/>
</dbReference>
<accession>A0A1I4PUA3</accession>
<evidence type="ECO:0000313" key="1">
    <source>
        <dbReference type="EMBL" id="SFM31136.1"/>
    </source>
</evidence>
<organism evidence="1 2">
    <name type="scientific">Salibacterium qingdaonense</name>
    <dbReference type="NCBI Taxonomy" id="266892"/>
    <lineage>
        <taxon>Bacteria</taxon>
        <taxon>Bacillati</taxon>
        <taxon>Bacillota</taxon>
        <taxon>Bacilli</taxon>
        <taxon>Bacillales</taxon>
        <taxon>Bacillaceae</taxon>
    </lineage>
</organism>
<evidence type="ECO:0008006" key="3">
    <source>
        <dbReference type="Google" id="ProtNLM"/>
    </source>
</evidence>
<evidence type="ECO:0000313" key="2">
    <source>
        <dbReference type="Proteomes" id="UP000199668"/>
    </source>
</evidence>
<feature type="non-terminal residue" evidence="1">
    <location>
        <position position="73"/>
    </location>
</feature>
<name>A0A1I4PUA3_9BACI</name>
<sequence>MYYTQNEKLTQITSNTLIIGVDIAKNKQVARAFDDRGFEFGKRTSFSNDREGFEAFLRWAAMHQENHHKTDMI</sequence>
<dbReference type="Proteomes" id="UP000199668">
    <property type="component" value="Unassembled WGS sequence"/>
</dbReference>
<reference evidence="1 2" key="1">
    <citation type="submission" date="2016-10" db="EMBL/GenBank/DDBJ databases">
        <authorList>
            <person name="de Groot N.N."/>
        </authorList>
    </citation>
    <scope>NUCLEOTIDE SEQUENCE [LARGE SCALE GENOMIC DNA]</scope>
    <source>
        <strain evidence="1 2">CGMCC 1.6134</strain>
    </source>
</reference>
<dbReference type="AlphaFoldDB" id="A0A1I4PUA3"/>
<gene>
    <name evidence="1" type="ORF">SAMN04488054_13130</name>
</gene>
<dbReference type="STRING" id="266892.SAMN04488054_13130"/>
<keyword evidence="2" id="KW-1185">Reference proteome</keyword>